<dbReference type="PANTHER" id="PTHR45841:SF1">
    <property type="entry name" value="MRNA TURNOVER PROTEIN 4 HOMOLOG"/>
    <property type="match status" value="1"/>
</dbReference>
<dbReference type="Gramene" id="ONK77077">
    <property type="protein sequence ID" value="ONK77077"/>
    <property type="gene ID" value="A4U43_C02F2870"/>
</dbReference>
<dbReference type="GO" id="GO:0006364">
    <property type="term" value="P:rRNA processing"/>
    <property type="evidence" value="ECO:0007669"/>
    <property type="project" value="TreeGrafter"/>
</dbReference>
<dbReference type="InterPro" id="IPR051742">
    <property type="entry name" value="Ribosome_Assembly_uL10"/>
</dbReference>
<dbReference type="GO" id="GO:0005730">
    <property type="term" value="C:nucleolus"/>
    <property type="evidence" value="ECO:0007669"/>
    <property type="project" value="TreeGrafter"/>
</dbReference>
<dbReference type="FunFam" id="3.90.105.20:FF:000004">
    <property type="entry name" value="Ribosome assembly factor mrt4"/>
    <property type="match status" value="1"/>
</dbReference>
<comment type="function">
    <text evidence="1">Ribosomal protein P0 is the functional equivalent of E.coli protein L10.</text>
</comment>
<evidence type="ECO:0000256" key="2">
    <source>
        <dbReference type="ARBA" id="ARBA00008889"/>
    </source>
</evidence>
<dbReference type="GO" id="GO:0030687">
    <property type="term" value="C:preribosome, large subunit precursor"/>
    <property type="evidence" value="ECO:0007669"/>
    <property type="project" value="TreeGrafter"/>
</dbReference>
<evidence type="ECO:0000259" key="3">
    <source>
        <dbReference type="Pfam" id="PF17777"/>
    </source>
</evidence>
<feature type="domain" description="Large ribosomal subunit protein uL10-like insertion" evidence="3">
    <location>
        <begin position="30"/>
        <end position="96"/>
    </location>
</feature>
<sequence length="109" mass="12531">MRGDSGLCFTNMDREEVQRVFEKFEEHDFARTGSLVTEQVELKEGPLEQFTHEMEPFIRKQGMPVRLNKGVVELVSDFVICEAGKPLSPESSRILTLNPHRGQLLYPPR</sequence>
<evidence type="ECO:0000313" key="5">
    <source>
        <dbReference type="Proteomes" id="UP000243459"/>
    </source>
</evidence>
<dbReference type="PANTHER" id="PTHR45841">
    <property type="entry name" value="MRNA TURNOVER PROTEIN 4 MRTO4"/>
    <property type="match status" value="1"/>
</dbReference>
<gene>
    <name evidence="4" type="ORF">A4U43_C02F2870</name>
</gene>
<dbReference type="GO" id="GO:0003723">
    <property type="term" value="F:RNA binding"/>
    <property type="evidence" value="ECO:0007669"/>
    <property type="project" value="TreeGrafter"/>
</dbReference>
<keyword evidence="5" id="KW-1185">Reference proteome</keyword>
<evidence type="ECO:0000313" key="4">
    <source>
        <dbReference type="EMBL" id="ONK77077.1"/>
    </source>
</evidence>
<protein>
    <recommendedName>
        <fullName evidence="3">Large ribosomal subunit protein uL10-like insertion domain-containing protein</fullName>
    </recommendedName>
</protein>
<dbReference type="Gene3D" id="3.30.70.1730">
    <property type="match status" value="1"/>
</dbReference>
<proteinExistence type="inferred from homology"/>
<dbReference type="Proteomes" id="UP000243459">
    <property type="component" value="Chromosome 2"/>
</dbReference>
<reference evidence="5" key="1">
    <citation type="journal article" date="2017" name="Nat. Commun.">
        <title>The asparagus genome sheds light on the origin and evolution of a young Y chromosome.</title>
        <authorList>
            <person name="Harkess A."/>
            <person name="Zhou J."/>
            <person name="Xu C."/>
            <person name="Bowers J.E."/>
            <person name="Van der Hulst R."/>
            <person name="Ayyampalayam S."/>
            <person name="Mercati F."/>
            <person name="Riccardi P."/>
            <person name="McKain M.R."/>
            <person name="Kakrana A."/>
            <person name="Tang H."/>
            <person name="Ray J."/>
            <person name="Groenendijk J."/>
            <person name="Arikit S."/>
            <person name="Mathioni S.M."/>
            <person name="Nakano M."/>
            <person name="Shan H."/>
            <person name="Telgmann-Rauber A."/>
            <person name="Kanno A."/>
            <person name="Yue Z."/>
            <person name="Chen H."/>
            <person name="Li W."/>
            <person name="Chen Y."/>
            <person name="Xu X."/>
            <person name="Zhang Y."/>
            <person name="Luo S."/>
            <person name="Chen H."/>
            <person name="Gao J."/>
            <person name="Mao Z."/>
            <person name="Pires J.C."/>
            <person name="Luo M."/>
            <person name="Kudrna D."/>
            <person name="Wing R.A."/>
            <person name="Meyers B.C."/>
            <person name="Yi K."/>
            <person name="Kong H."/>
            <person name="Lavrijsen P."/>
            <person name="Sunseri F."/>
            <person name="Falavigna A."/>
            <person name="Ye Y."/>
            <person name="Leebens-Mack J.H."/>
            <person name="Chen G."/>
        </authorList>
    </citation>
    <scope>NUCLEOTIDE SEQUENCE [LARGE SCALE GENOMIC DNA]</scope>
    <source>
        <strain evidence="5">cv. DH0086</strain>
    </source>
</reference>
<dbReference type="InterPro" id="IPR043164">
    <property type="entry name" value="Ribosomal_uL10-like_insert_sf"/>
</dbReference>
<comment type="similarity">
    <text evidence="2">Belongs to the universal ribosomal protein uL10 family.</text>
</comment>
<name>A0A5P1FI33_ASPOF</name>
<dbReference type="Gene3D" id="3.90.105.20">
    <property type="match status" value="1"/>
</dbReference>
<evidence type="ECO:0000256" key="1">
    <source>
        <dbReference type="ARBA" id="ARBA00002200"/>
    </source>
</evidence>
<dbReference type="InterPro" id="IPR040637">
    <property type="entry name" value="Ribosomal_uL10-like_insert"/>
</dbReference>
<accession>A0A5P1FI33</accession>
<dbReference type="AlphaFoldDB" id="A0A5P1FI33"/>
<dbReference type="OMA" id="WGASEHF"/>
<dbReference type="GO" id="GO:0042273">
    <property type="term" value="P:ribosomal large subunit biogenesis"/>
    <property type="evidence" value="ECO:0007669"/>
    <property type="project" value="TreeGrafter"/>
</dbReference>
<dbReference type="InterPro" id="IPR043141">
    <property type="entry name" value="Ribosomal_uL10-like_sf"/>
</dbReference>
<dbReference type="Pfam" id="PF17777">
    <property type="entry name" value="RL10P_insert"/>
    <property type="match status" value="1"/>
</dbReference>
<organism evidence="4 5">
    <name type="scientific">Asparagus officinalis</name>
    <name type="common">Garden asparagus</name>
    <dbReference type="NCBI Taxonomy" id="4686"/>
    <lineage>
        <taxon>Eukaryota</taxon>
        <taxon>Viridiplantae</taxon>
        <taxon>Streptophyta</taxon>
        <taxon>Embryophyta</taxon>
        <taxon>Tracheophyta</taxon>
        <taxon>Spermatophyta</taxon>
        <taxon>Magnoliopsida</taxon>
        <taxon>Liliopsida</taxon>
        <taxon>Asparagales</taxon>
        <taxon>Asparagaceae</taxon>
        <taxon>Asparagoideae</taxon>
        <taxon>Asparagus</taxon>
    </lineage>
</organism>
<dbReference type="EMBL" id="CM007382">
    <property type="protein sequence ID" value="ONK77077.1"/>
    <property type="molecule type" value="Genomic_DNA"/>
</dbReference>
<dbReference type="GO" id="GO:0000956">
    <property type="term" value="P:nuclear-transcribed mRNA catabolic process"/>
    <property type="evidence" value="ECO:0007669"/>
    <property type="project" value="TreeGrafter"/>
</dbReference>